<organism evidence="1 2">
    <name type="scientific">Dallia pectoralis</name>
    <name type="common">Alaska blackfish</name>
    <dbReference type="NCBI Taxonomy" id="75939"/>
    <lineage>
        <taxon>Eukaryota</taxon>
        <taxon>Metazoa</taxon>
        <taxon>Chordata</taxon>
        <taxon>Craniata</taxon>
        <taxon>Vertebrata</taxon>
        <taxon>Euteleostomi</taxon>
        <taxon>Actinopterygii</taxon>
        <taxon>Neopterygii</taxon>
        <taxon>Teleostei</taxon>
        <taxon>Protacanthopterygii</taxon>
        <taxon>Esociformes</taxon>
        <taxon>Umbridae</taxon>
        <taxon>Dallia</taxon>
    </lineage>
</organism>
<gene>
    <name evidence="1" type="ORF">DPEC_G00036380</name>
</gene>
<comment type="caution">
    <text evidence="1">The sequence shown here is derived from an EMBL/GenBank/DDBJ whole genome shotgun (WGS) entry which is preliminary data.</text>
</comment>
<dbReference type="Proteomes" id="UP001157502">
    <property type="component" value="Chromosome 3"/>
</dbReference>
<dbReference type="EMBL" id="CM055730">
    <property type="protein sequence ID" value="KAJ8014065.1"/>
    <property type="molecule type" value="Genomic_DNA"/>
</dbReference>
<proteinExistence type="predicted"/>
<reference evidence="1" key="1">
    <citation type="submission" date="2021-05" db="EMBL/GenBank/DDBJ databases">
        <authorList>
            <person name="Pan Q."/>
            <person name="Jouanno E."/>
            <person name="Zahm M."/>
            <person name="Klopp C."/>
            <person name="Cabau C."/>
            <person name="Louis A."/>
            <person name="Berthelot C."/>
            <person name="Parey E."/>
            <person name="Roest Crollius H."/>
            <person name="Montfort J."/>
            <person name="Robinson-Rechavi M."/>
            <person name="Bouchez O."/>
            <person name="Lampietro C."/>
            <person name="Lopez Roques C."/>
            <person name="Donnadieu C."/>
            <person name="Postlethwait J."/>
            <person name="Bobe J."/>
            <person name="Dillon D."/>
            <person name="Chandos A."/>
            <person name="von Hippel F."/>
            <person name="Guiguen Y."/>
        </authorList>
    </citation>
    <scope>NUCLEOTIDE SEQUENCE</scope>
    <source>
        <strain evidence="1">YG-Jan2019</strain>
    </source>
</reference>
<evidence type="ECO:0000313" key="1">
    <source>
        <dbReference type="EMBL" id="KAJ8014065.1"/>
    </source>
</evidence>
<sequence length="557" mass="62282">MAVWLELLVHILLLLLGCYLGALECQTRSGAPIRDPGRYGVQSLVEPADAHRDMVSHHMYRLYEKYNRKPNRYTEENTVRSFRACQDSSAQRTLYHLNLSSLQDSEIIISATFHFLFHRHQGPRAWFCKRYKSAACRSPKHHHAPAVHLVLRSNPSGSGFNPGLQGSLLGNVTIHADRKGSWQMKDVTAAIQAARVSGNHFVSLEWDLGLQFYNEPEEALSGLSLPYLLVYADDQALDEPNSVAQTLQRYAPDADKEAPSPPSLPTKPVSKGRLRREVLSHPDSVQNNELPEVEYRPGGSRKHDPYETPYYTLKPIKHGRKENRKRDKNRGEEEKHQESDRGSQPPVQSAEDQTQTKRSDEEGRLQDNGDGRTPGWGDSEKAGGRTSPVLSFDERTMRKARRRQWGSEHQVRGCSRRTLMVDFADIGWSEWVLAPKAFDAFYCAGSCGFPIPKVLRPSNHATIQSIVRTVGIITGIPEPCCVPEKTKPLGVLYQDTGSDLVLKVYPSMSVESCACRLTRSRPAPYRAEMDPTSAAISVGLGNPLEQSHNSPGRSGDA</sequence>
<name>A0ACC2HEH7_DALPE</name>
<accession>A0ACC2HEH7</accession>
<keyword evidence="2" id="KW-1185">Reference proteome</keyword>
<evidence type="ECO:0000313" key="2">
    <source>
        <dbReference type="Proteomes" id="UP001157502"/>
    </source>
</evidence>
<protein>
    <submittedName>
        <fullName evidence="1">Uncharacterized protein</fullName>
    </submittedName>
</protein>